<evidence type="ECO:0000313" key="7">
    <source>
        <dbReference type="EMBL" id="QGM97765.1"/>
    </source>
</evidence>
<sequence>MLDVRTPFALNRLSRHIIGIAALALAVSPAVAAQSLLNVSYDPTRELYKAVNKSFAGDWKKKSGEDIDLQTSHGGSGAQARSVIDGLSADVVTLALANDIDAIAAKTGKIPAGWQKRLPNNSAPYTSTIVLLVRKGNPMAIRDWGDLAKPDVQVVTPNPRTGGGARWNFLAAWAYGLKAFKGDEAQTQDFVKKIYANAPVLDAGARGSTVTFAQRGIGDVLITWENEAFLALQEFGADKFEIVTPSISILAEPAVALVDGNVDAKGTRAVAEAFLAYLFKPETQALVAKYGYRPAFPEYAAKDDLKRFPKIDLVSIDKTFGGWPAAQRKFFSDGGIFDEIQKR</sequence>
<dbReference type="CDD" id="cd01005">
    <property type="entry name" value="PBP2_CysP"/>
    <property type="match status" value="1"/>
</dbReference>
<dbReference type="AlphaFoldDB" id="A0A6B8M5Z0"/>
<accession>A0A6B8M5Z0</accession>
<comment type="subcellular location">
    <subcellularLocation>
        <location evidence="1">Periplasm</location>
    </subcellularLocation>
</comment>
<dbReference type="GO" id="GO:0042597">
    <property type="term" value="C:periplasmic space"/>
    <property type="evidence" value="ECO:0007669"/>
    <property type="project" value="UniProtKB-SubCell"/>
</dbReference>
<evidence type="ECO:0000256" key="4">
    <source>
        <dbReference type="ARBA" id="ARBA00022729"/>
    </source>
</evidence>
<dbReference type="GO" id="GO:0140104">
    <property type="term" value="F:molecular carrier activity"/>
    <property type="evidence" value="ECO:0007669"/>
    <property type="project" value="InterPro"/>
</dbReference>
<gene>
    <name evidence="7" type="ORF">F7D14_09980</name>
</gene>
<name>A0A6B8M5Z0_9HYPH</name>
<evidence type="ECO:0000313" key="8">
    <source>
        <dbReference type="Proteomes" id="UP000422569"/>
    </source>
</evidence>
<dbReference type="NCBIfam" id="NF008106">
    <property type="entry name" value="PRK10852.1"/>
    <property type="match status" value="1"/>
</dbReference>
<protein>
    <submittedName>
        <fullName evidence="7">Sulfate ABC transporter substrate-binding protein</fullName>
    </submittedName>
</protein>
<feature type="signal peptide" evidence="6">
    <location>
        <begin position="1"/>
        <end position="32"/>
    </location>
</feature>
<feature type="chain" id="PRO_5025673773" evidence="6">
    <location>
        <begin position="33"/>
        <end position="343"/>
    </location>
</feature>
<keyword evidence="5" id="KW-0574">Periplasm</keyword>
<dbReference type="InterPro" id="IPR005669">
    <property type="entry name" value="Thiosulph/SO4-bd"/>
</dbReference>
<proteinExistence type="inferred from homology"/>
<keyword evidence="8" id="KW-1185">Reference proteome</keyword>
<dbReference type="KEGG" id="mpar:F7D14_09980"/>
<dbReference type="PANTHER" id="PTHR30368:SF2">
    <property type="entry name" value="SULFATE-BINDING PROTEIN"/>
    <property type="match status" value="1"/>
</dbReference>
<evidence type="ECO:0000256" key="5">
    <source>
        <dbReference type="ARBA" id="ARBA00022764"/>
    </source>
</evidence>
<dbReference type="NCBIfam" id="NF008022">
    <property type="entry name" value="PRK10752.1"/>
    <property type="match status" value="1"/>
</dbReference>
<dbReference type="EMBL" id="CP044331">
    <property type="protein sequence ID" value="QGM97765.1"/>
    <property type="molecule type" value="Genomic_DNA"/>
</dbReference>
<dbReference type="RefSeq" id="WP_016917827.1">
    <property type="nucleotide sequence ID" value="NZ_CP044331.1"/>
</dbReference>
<dbReference type="Pfam" id="PF13531">
    <property type="entry name" value="SBP_bac_11"/>
    <property type="match status" value="1"/>
</dbReference>
<evidence type="ECO:0000256" key="1">
    <source>
        <dbReference type="ARBA" id="ARBA00004418"/>
    </source>
</evidence>
<keyword evidence="4 6" id="KW-0732">Signal</keyword>
<dbReference type="NCBIfam" id="TIGR00971">
    <property type="entry name" value="3a0106s03"/>
    <property type="match status" value="1"/>
</dbReference>
<evidence type="ECO:0000256" key="2">
    <source>
        <dbReference type="ARBA" id="ARBA00006099"/>
    </source>
</evidence>
<keyword evidence="3" id="KW-0813">Transport</keyword>
<dbReference type="PANTHER" id="PTHR30368">
    <property type="entry name" value="SULFATE-BINDING PROTEIN"/>
    <property type="match status" value="1"/>
</dbReference>
<evidence type="ECO:0000256" key="3">
    <source>
        <dbReference type="ARBA" id="ARBA00022448"/>
    </source>
</evidence>
<comment type="similarity">
    <text evidence="2">Belongs to the prokaryotic sulfate-binding protein family.</text>
</comment>
<dbReference type="SUPFAM" id="SSF53850">
    <property type="entry name" value="Periplasmic binding protein-like II"/>
    <property type="match status" value="1"/>
</dbReference>
<organism evidence="7 8">
    <name type="scientific">Methylocystis parvus</name>
    <dbReference type="NCBI Taxonomy" id="134"/>
    <lineage>
        <taxon>Bacteria</taxon>
        <taxon>Pseudomonadati</taxon>
        <taxon>Pseudomonadota</taxon>
        <taxon>Alphaproteobacteria</taxon>
        <taxon>Hyphomicrobiales</taxon>
        <taxon>Methylocystaceae</taxon>
        <taxon>Methylocystis</taxon>
    </lineage>
</organism>
<dbReference type="Gene3D" id="3.40.190.10">
    <property type="entry name" value="Periplasmic binding protein-like II"/>
    <property type="match status" value="2"/>
</dbReference>
<evidence type="ECO:0000256" key="6">
    <source>
        <dbReference type="SAM" id="SignalP"/>
    </source>
</evidence>
<dbReference type="GO" id="GO:1902358">
    <property type="term" value="P:sulfate transmembrane transport"/>
    <property type="evidence" value="ECO:0007669"/>
    <property type="project" value="InterPro"/>
</dbReference>
<reference evidence="7 8" key="1">
    <citation type="submission" date="2019-09" db="EMBL/GenBank/DDBJ databases">
        <title>Isolation and complete genome sequencing of Methylocystis species.</title>
        <authorList>
            <person name="Rumah B.L."/>
            <person name="Stead C.E."/>
            <person name="Stevens B.C."/>
            <person name="Minton N.P."/>
            <person name="Grosse-Honebrink A."/>
            <person name="Zhang Y."/>
        </authorList>
    </citation>
    <scope>NUCLEOTIDE SEQUENCE [LARGE SCALE GENOMIC DNA]</scope>
    <source>
        <strain evidence="7 8">BRCS2</strain>
    </source>
</reference>
<dbReference type="Proteomes" id="UP000422569">
    <property type="component" value="Chromosome"/>
</dbReference>